<name>A0A975RU12_9BRAD</name>
<sequence length="77" mass="8236">MPSKSQLLWMYKVMKKARYCEDTIAVAHMEGKQPKFDIGAGPLPGEMHLAAGLESCAAGAFENAASQSVANRNIGPL</sequence>
<dbReference type="KEGG" id="bsei:KMZ68_10510"/>
<accession>A0A975RU12</accession>
<dbReference type="RefSeq" id="WP_215615700.1">
    <property type="nucleotide sequence ID" value="NZ_CP076135.1"/>
</dbReference>
<proteinExistence type="predicted"/>
<dbReference type="Proteomes" id="UP000680805">
    <property type="component" value="Chromosome"/>
</dbReference>
<organism evidence="1 2">
    <name type="scientific">Bradyrhizobium sediminis</name>
    <dbReference type="NCBI Taxonomy" id="2840469"/>
    <lineage>
        <taxon>Bacteria</taxon>
        <taxon>Pseudomonadati</taxon>
        <taxon>Pseudomonadota</taxon>
        <taxon>Alphaproteobacteria</taxon>
        <taxon>Hyphomicrobiales</taxon>
        <taxon>Nitrobacteraceae</taxon>
        <taxon>Bradyrhizobium</taxon>
    </lineage>
</organism>
<dbReference type="AlphaFoldDB" id="A0A975RU12"/>
<dbReference type="EMBL" id="CP076135">
    <property type="protein sequence ID" value="QWG20220.1"/>
    <property type="molecule type" value="Genomic_DNA"/>
</dbReference>
<evidence type="ECO:0000313" key="1">
    <source>
        <dbReference type="EMBL" id="QWG20220.1"/>
    </source>
</evidence>
<gene>
    <name evidence="1" type="ORF">KMZ68_10510</name>
</gene>
<protein>
    <submittedName>
        <fullName evidence="1">Uncharacterized protein</fullName>
    </submittedName>
</protein>
<evidence type="ECO:0000313" key="2">
    <source>
        <dbReference type="Proteomes" id="UP000680805"/>
    </source>
</evidence>
<reference evidence="1" key="1">
    <citation type="submission" date="2021-06" db="EMBL/GenBank/DDBJ databases">
        <title>Bradyrhizobium sp. S2-11-2 Genome sequencing.</title>
        <authorList>
            <person name="Jin L."/>
        </authorList>
    </citation>
    <scope>NUCLEOTIDE SEQUENCE</scope>
    <source>
        <strain evidence="1">S2-11-2</strain>
    </source>
</reference>